<sequence length="369" mass="40969">MNDNVQPDIWRDSLVRYLGYTNELGESFRPIVPRMVVPSYFVAFGYVLGDTFDKATKAHVKAVEQQVSRRKRNALVADATVDTLAWQTMASVVIPGFTINRVVATSVLMVQQETKNLLVVRRWAPTAIGLGVIPLIIHPIDSLVDLAMDKTTRIQRKSTTFLTNVYLVHAAVVDARYPTEAAFNLIIHRPRIAGGDLTIPIDSSVRLVICCRKEAPRNTIRLRYGKMRKCLVIRASDSLEREKWLVGIIQAMAAAQNLGPSATVLDTSPGTSFETAALHCFEPVKKPAAGAQLETSLVQSSIDTVSSSTDRLDDVIPLLQRASSASSFFAPIDVIQHRSSEDQPRASSAHRRRARQYVRSAMHFLTTFR</sequence>
<dbReference type="GeneID" id="9463004"/>
<keyword evidence="5" id="KW-1185">Reference proteome</keyword>
<evidence type="ECO:0000256" key="2">
    <source>
        <dbReference type="ARBA" id="ARBA00017835"/>
    </source>
</evidence>
<comment type="similarity">
    <text evidence="1">Belongs to the MTFP1 family.</text>
</comment>
<proteinExistence type="inferred from homology"/>
<dbReference type="InterPro" id="IPR019560">
    <property type="entry name" value="Mitochondrial_18_kDa_protein"/>
</dbReference>
<dbReference type="RefSeq" id="XP_002997706.1">
    <property type="nucleotide sequence ID" value="XM_002997660.1"/>
</dbReference>
<name>D0NY49_PHYIT</name>
<dbReference type="HOGENOM" id="CLU_751164_0_0_1"/>
<dbReference type="AlphaFoldDB" id="D0NY49"/>
<protein>
    <recommendedName>
        <fullName evidence="2">Mitochondrial fission process protein 1</fullName>
    </recommendedName>
    <alternativeName>
        <fullName evidence="3">Mitochondrial 18 kDa protein</fullName>
    </alternativeName>
</protein>
<dbReference type="KEGG" id="pif:PITG_18075"/>
<dbReference type="PANTHER" id="PTHR11001:SF2">
    <property type="entry name" value="MITOCHONDRIAL FISSION PROCESS PROTEIN 1"/>
    <property type="match status" value="1"/>
</dbReference>
<dbReference type="EMBL" id="DS028185">
    <property type="protein sequence ID" value="EEY68007.1"/>
    <property type="molecule type" value="Genomic_DNA"/>
</dbReference>
<organism evidence="4 5">
    <name type="scientific">Phytophthora infestans (strain T30-4)</name>
    <name type="common">Potato late blight agent</name>
    <dbReference type="NCBI Taxonomy" id="403677"/>
    <lineage>
        <taxon>Eukaryota</taxon>
        <taxon>Sar</taxon>
        <taxon>Stramenopiles</taxon>
        <taxon>Oomycota</taxon>
        <taxon>Peronosporomycetes</taxon>
        <taxon>Peronosporales</taxon>
        <taxon>Peronosporaceae</taxon>
        <taxon>Phytophthora</taxon>
    </lineage>
</organism>
<gene>
    <name evidence="4" type="ORF">PITG_18075</name>
</gene>
<evidence type="ECO:0000256" key="3">
    <source>
        <dbReference type="ARBA" id="ARBA00029631"/>
    </source>
</evidence>
<evidence type="ECO:0000313" key="4">
    <source>
        <dbReference type="EMBL" id="EEY68007.1"/>
    </source>
</evidence>
<dbReference type="PANTHER" id="PTHR11001">
    <property type="entry name" value="MITOCHONDRIAL FISSION PROCESS PROTEIN 1"/>
    <property type="match status" value="1"/>
</dbReference>
<dbReference type="VEuPathDB" id="FungiDB:PITG_18075"/>
<accession>D0NY49</accession>
<dbReference type="GO" id="GO:0000266">
    <property type="term" value="P:mitochondrial fission"/>
    <property type="evidence" value="ECO:0007669"/>
    <property type="project" value="TreeGrafter"/>
</dbReference>
<dbReference type="Pfam" id="PF10558">
    <property type="entry name" value="MTP18"/>
    <property type="match status" value="1"/>
</dbReference>
<evidence type="ECO:0000256" key="1">
    <source>
        <dbReference type="ARBA" id="ARBA00009224"/>
    </source>
</evidence>
<dbReference type="eggNOG" id="KOG3945">
    <property type="taxonomic scope" value="Eukaryota"/>
</dbReference>
<dbReference type="InParanoid" id="D0NY49"/>
<reference evidence="5" key="1">
    <citation type="journal article" date="2009" name="Nature">
        <title>Genome sequence and analysis of the Irish potato famine pathogen Phytophthora infestans.</title>
        <authorList>
            <consortium name="The Broad Institute Genome Sequencing Platform"/>
            <person name="Haas B.J."/>
            <person name="Kamoun S."/>
            <person name="Zody M.C."/>
            <person name="Jiang R.H."/>
            <person name="Handsaker R.E."/>
            <person name="Cano L.M."/>
            <person name="Grabherr M."/>
            <person name="Kodira C.D."/>
            <person name="Raffaele S."/>
            <person name="Torto-Alalibo T."/>
            <person name="Bozkurt T.O."/>
            <person name="Ah-Fong A.M."/>
            <person name="Alvarado L."/>
            <person name="Anderson V.L."/>
            <person name="Armstrong M.R."/>
            <person name="Avrova A."/>
            <person name="Baxter L."/>
            <person name="Beynon J."/>
            <person name="Boevink P.C."/>
            <person name="Bollmann S.R."/>
            <person name="Bos J.I."/>
            <person name="Bulone V."/>
            <person name="Cai G."/>
            <person name="Cakir C."/>
            <person name="Carrington J.C."/>
            <person name="Chawner M."/>
            <person name="Conti L."/>
            <person name="Costanzo S."/>
            <person name="Ewan R."/>
            <person name="Fahlgren N."/>
            <person name="Fischbach M.A."/>
            <person name="Fugelstad J."/>
            <person name="Gilroy E.M."/>
            <person name="Gnerre S."/>
            <person name="Green P.J."/>
            <person name="Grenville-Briggs L.J."/>
            <person name="Griffith J."/>
            <person name="Grunwald N.J."/>
            <person name="Horn K."/>
            <person name="Horner N.R."/>
            <person name="Hu C.H."/>
            <person name="Huitema E."/>
            <person name="Jeong D.H."/>
            <person name="Jones A.M."/>
            <person name="Jones J.D."/>
            <person name="Jones R.W."/>
            <person name="Karlsson E.K."/>
            <person name="Kunjeti S.G."/>
            <person name="Lamour K."/>
            <person name="Liu Z."/>
            <person name="Ma L."/>
            <person name="Maclean D."/>
            <person name="Chibucos M.C."/>
            <person name="McDonald H."/>
            <person name="McWalters J."/>
            <person name="Meijer H.J."/>
            <person name="Morgan W."/>
            <person name="Morris P.F."/>
            <person name="Munro C.A."/>
            <person name="O'Neill K."/>
            <person name="Ospina-Giraldo M."/>
            <person name="Pinzon A."/>
            <person name="Pritchard L."/>
            <person name="Ramsahoye B."/>
            <person name="Ren Q."/>
            <person name="Restrepo S."/>
            <person name="Roy S."/>
            <person name="Sadanandom A."/>
            <person name="Savidor A."/>
            <person name="Schornack S."/>
            <person name="Schwartz D.C."/>
            <person name="Schumann U.D."/>
            <person name="Schwessinger B."/>
            <person name="Seyer L."/>
            <person name="Sharpe T."/>
            <person name="Silvar C."/>
            <person name="Song J."/>
            <person name="Studholme D.J."/>
            <person name="Sykes S."/>
            <person name="Thines M."/>
            <person name="van de Vondervoort P.J."/>
            <person name="Phuntumart V."/>
            <person name="Wawra S."/>
            <person name="Weide R."/>
            <person name="Win J."/>
            <person name="Young C."/>
            <person name="Zhou S."/>
            <person name="Fry W."/>
            <person name="Meyers B.C."/>
            <person name="van West P."/>
            <person name="Ristaino J."/>
            <person name="Govers F."/>
            <person name="Birch P.R."/>
            <person name="Whisson S.C."/>
            <person name="Judelson H.S."/>
            <person name="Nusbaum C."/>
        </authorList>
    </citation>
    <scope>NUCLEOTIDE SEQUENCE [LARGE SCALE GENOMIC DNA]</scope>
    <source>
        <strain evidence="5">T30-4</strain>
    </source>
</reference>
<dbReference type="Proteomes" id="UP000006643">
    <property type="component" value="Unassembled WGS sequence"/>
</dbReference>
<dbReference type="GO" id="GO:0005739">
    <property type="term" value="C:mitochondrion"/>
    <property type="evidence" value="ECO:0007669"/>
    <property type="project" value="TreeGrafter"/>
</dbReference>
<evidence type="ECO:0000313" key="5">
    <source>
        <dbReference type="Proteomes" id="UP000006643"/>
    </source>
</evidence>
<dbReference type="OrthoDB" id="424969at2759"/>